<evidence type="ECO:0000313" key="4">
    <source>
        <dbReference type="EMBL" id="PNV57622.1"/>
    </source>
</evidence>
<dbReference type="Proteomes" id="UP000653631">
    <property type="component" value="Unassembled WGS sequence"/>
</dbReference>
<dbReference type="InterPro" id="IPR015077">
    <property type="entry name" value="DUF1858"/>
</dbReference>
<sequence>MKVIDFNLPIKQLADQYDDFVPLMVELGFTKIKIPGMLESVGRLVNLNKGCRAMGIDKDKVVATFRDHGFEVINHDN</sequence>
<gene>
    <name evidence="2" type="ORF">BUW47_09670</name>
    <name evidence="4" type="ORF">C1Y38_07055</name>
    <name evidence="5" type="ORF">HCY95_01195</name>
    <name evidence="3" type="ORF">LF01B1_14940</name>
    <name evidence="6" type="ORF">P8634_06185</name>
</gene>
<reference evidence="2 7" key="1">
    <citation type="submission" date="2016-12" db="EMBL/GenBank/DDBJ databases">
        <title>Complete Genome Sequence of Lactobacillus fermentum Strain SNUV175, a Probiotic for Treatment of Bacterial Vaginosis.</title>
        <authorList>
            <person name="Lee S."/>
            <person name="You H.J."/>
            <person name="Kwon B."/>
            <person name="Ko G."/>
        </authorList>
    </citation>
    <scope>NUCLEOTIDE SEQUENCE [LARGE SCALE GENOMIC DNA]</scope>
    <source>
        <strain evidence="2 7">SNUV175</strain>
    </source>
</reference>
<reference evidence="4 8" key="2">
    <citation type="submission" date="2018-01" db="EMBL/GenBank/DDBJ databases">
        <title>Draft genome sequence of the feruloyl esterase-producing strain Lactobacillus fermentum CRL 1446, isolated from artisanal goat milk cheese.</title>
        <authorList>
            <person name="Abeijon Mukdsi M.C."/>
            <person name="Saavedra L."/>
            <person name="Gauffin Cano M.P."/>
            <person name="Hebert E.M."/>
            <person name="Medina R.B."/>
        </authorList>
    </citation>
    <scope>NUCLEOTIDE SEQUENCE [LARGE SCALE GENOMIC DNA]</scope>
    <source>
        <strain evidence="4 8">CRL 1446</strain>
    </source>
</reference>
<protein>
    <submittedName>
        <fullName evidence="4">DUF1858 domain-containing protein</fullName>
    </submittedName>
</protein>
<reference evidence="6" key="5">
    <citation type="submission" date="2023-04" db="EMBL/GenBank/DDBJ databases">
        <title>Genomic of Limosilactobacillus fermentum MSJK0025.</title>
        <authorList>
            <person name="Yang S."/>
        </authorList>
    </citation>
    <scope>NUCLEOTIDE SEQUENCE</scope>
    <source>
        <strain evidence="6">MSJK0025</strain>
    </source>
</reference>
<dbReference type="GeneID" id="83714459"/>
<dbReference type="SUPFAM" id="SSF140683">
    <property type="entry name" value="SP0561-like"/>
    <property type="match status" value="1"/>
</dbReference>
<dbReference type="OrthoDB" id="9805360at2"/>
<dbReference type="EMBL" id="CP121468">
    <property type="protein sequence ID" value="WFR88416.1"/>
    <property type="molecule type" value="Genomic_DNA"/>
</dbReference>
<dbReference type="Gene3D" id="1.10.3910.10">
    <property type="entry name" value="SP0561-like"/>
    <property type="match status" value="1"/>
</dbReference>
<dbReference type="PATRIC" id="fig|1613.32.peg.1734"/>
<evidence type="ECO:0000313" key="3">
    <source>
        <dbReference type="EMBL" id="GIC72479.1"/>
    </source>
</evidence>
<proteinExistence type="predicted"/>
<dbReference type="InterPro" id="IPR038062">
    <property type="entry name" value="ScdA-like_N_sf"/>
</dbReference>
<dbReference type="EMBL" id="BOLH01000016">
    <property type="protein sequence ID" value="GIC72479.1"/>
    <property type="molecule type" value="Genomic_DNA"/>
</dbReference>
<reference evidence="3 10" key="4">
    <citation type="submission" date="2021-01" db="EMBL/GenBank/DDBJ databases">
        <title>Development of a method for detection of lactic acid bacteria that cause putrefactive shochu mash.</title>
        <authorList>
            <person name="Takashita H."/>
            <person name="Fujihara E."/>
            <person name="Takayama K."/>
            <person name="Yamamoto H."/>
            <person name="Mizutani M."/>
            <person name="Kajiwara Y."/>
        </authorList>
    </citation>
    <scope>NUCLEOTIDE SEQUENCE [LARGE SCALE GENOMIC DNA]</scope>
    <source>
        <strain evidence="3 10">01-B1</strain>
    </source>
</reference>
<dbReference type="EMBL" id="CP019030">
    <property type="protein sequence ID" value="APU46654.1"/>
    <property type="molecule type" value="Genomic_DNA"/>
</dbReference>
<organism evidence="4 8">
    <name type="scientific">Limosilactobacillus fermentum</name>
    <name type="common">Lactobacillus fermentum</name>
    <dbReference type="NCBI Taxonomy" id="1613"/>
    <lineage>
        <taxon>Bacteria</taxon>
        <taxon>Bacillati</taxon>
        <taxon>Bacillota</taxon>
        <taxon>Bacilli</taxon>
        <taxon>Lactobacillales</taxon>
        <taxon>Lactobacillaceae</taxon>
        <taxon>Limosilactobacillus</taxon>
    </lineage>
</organism>
<evidence type="ECO:0000313" key="2">
    <source>
        <dbReference type="EMBL" id="APU46654.1"/>
    </source>
</evidence>
<accession>A0A0F4HB08</accession>
<dbReference type="Proteomes" id="UP000236514">
    <property type="component" value="Unassembled WGS sequence"/>
</dbReference>
<dbReference type="EMBL" id="CP050919">
    <property type="protein sequence ID" value="QIX58758.1"/>
    <property type="molecule type" value="Genomic_DNA"/>
</dbReference>
<feature type="domain" description="DUF1858" evidence="1">
    <location>
        <begin position="4"/>
        <end position="61"/>
    </location>
</feature>
<evidence type="ECO:0000313" key="10">
    <source>
        <dbReference type="Proteomes" id="UP000653631"/>
    </source>
</evidence>
<evidence type="ECO:0000313" key="9">
    <source>
        <dbReference type="Proteomes" id="UP000503169"/>
    </source>
</evidence>
<dbReference type="Proteomes" id="UP001218104">
    <property type="component" value="Chromosome"/>
</dbReference>
<dbReference type="RefSeq" id="WP_003683456.1">
    <property type="nucleotide sequence ID" value="NZ_BJLV01000013.1"/>
</dbReference>
<evidence type="ECO:0000313" key="8">
    <source>
        <dbReference type="Proteomes" id="UP000236514"/>
    </source>
</evidence>
<evidence type="ECO:0000313" key="5">
    <source>
        <dbReference type="EMBL" id="QIX58758.1"/>
    </source>
</evidence>
<reference evidence="5 9" key="3">
    <citation type="submission" date="2020-04" db="EMBL/GenBank/DDBJ databases">
        <title>Novel strain L. Fermentum HFD1 producer antibacterial peptides.</title>
        <authorList>
            <person name="Ozhegov G.D."/>
            <person name="Pavlova A.S."/>
            <person name="Zhuravleva D.E."/>
            <person name="Gogoleva N.V."/>
            <person name="Shagimardanova E.I."/>
            <person name="Markelova M.I."/>
            <person name="Yarullina D.R."/>
            <person name="Kayumov A.R."/>
        </authorList>
    </citation>
    <scope>NUCLEOTIDE SEQUENCE [LARGE SCALE GENOMIC DNA]</scope>
    <source>
        <strain evidence="5 9">HFD1</strain>
    </source>
</reference>
<dbReference type="Pfam" id="PF08984">
    <property type="entry name" value="DUF1858"/>
    <property type="match status" value="1"/>
</dbReference>
<name>A0A0F4HB08_LIMFE</name>
<evidence type="ECO:0000313" key="6">
    <source>
        <dbReference type="EMBL" id="WFR88416.1"/>
    </source>
</evidence>
<dbReference type="EMBL" id="POTQ01000014">
    <property type="protein sequence ID" value="PNV57622.1"/>
    <property type="molecule type" value="Genomic_DNA"/>
</dbReference>
<dbReference type="Proteomes" id="UP000185427">
    <property type="component" value="Chromosome"/>
</dbReference>
<dbReference type="AlphaFoldDB" id="A0A0F4HB08"/>
<evidence type="ECO:0000313" key="7">
    <source>
        <dbReference type="Proteomes" id="UP000185427"/>
    </source>
</evidence>
<evidence type="ECO:0000259" key="1">
    <source>
        <dbReference type="Pfam" id="PF08984"/>
    </source>
</evidence>
<dbReference type="Proteomes" id="UP000503169">
    <property type="component" value="Chromosome"/>
</dbReference>